<dbReference type="eggNOG" id="COG2911">
    <property type="taxonomic scope" value="Bacteria"/>
</dbReference>
<evidence type="ECO:0000259" key="6">
    <source>
        <dbReference type="Pfam" id="PF04357"/>
    </source>
</evidence>
<dbReference type="STRING" id="574087.Acear_2202"/>
<dbReference type="EMBL" id="CP002105">
    <property type="protein sequence ID" value="ADL13688.1"/>
    <property type="molecule type" value="Genomic_DNA"/>
</dbReference>
<comment type="subcellular location">
    <subcellularLocation>
        <location evidence="1">Membrane</location>
        <topology evidence="1">Single-pass membrane protein</topology>
    </subcellularLocation>
</comment>
<dbReference type="InterPro" id="IPR007452">
    <property type="entry name" value="TamB_C"/>
</dbReference>
<name>D9QTW7_ACEAZ</name>
<keyword evidence="2 5" id="KW-0812">Transmembrane</keyword>
<feature type="domain" description="Translocation and assembly module TamB C-terminal" evidence="6">
    <location>
        <begin position="1096"/>
        <end position="1459"/>
    </location>
</feature>
<dbReference type="OrthoDB" id="2109635at2"/>
<dbReference type="PANTHER" id="PTHR36985">
    <property type="entry name" value="TRANSLOCATION AND ASSEMBLY MODULE SUBUNIT TAMB"/>
    <property type="match status" value="1"/>
</dbReference>
<organism evidence="7 8">
    <name type="scientific">Acetohalobium arabaticum (strain ATCC 49924 / DSM 5501 / Z-7288)</name>
    <dbReference type="NCBI Taxonomy" id="574087"/>
    <lineage>
        <taxon>Bacteria</taxon>
        <taxon>Bacillati</taxon>
        <taxon>Bacillota</taxon>
        <taxon>Clostridia</taxon>
        <taxon>Halanaerobiales</taxon>
        <taxon>Halobacteroidaceae</taxon>
        <taxon>Acetohalobium</taxon>
    </lineage>
</organism>
<evidence type="ECO:0000256" key="2">
    <source>
        <dbReference type="ARBA" id="ARBA00022692"/>
    </source>
</evidence>
<dbReference type="Pfam" id="PF04357">
    <property type="entry name" value="TamB"/>
    <property type="match status" value="2"/>
</dbReference>
<feature type="transmembrane region" description="Helical" evidence="5">
    <location>
        <begin position="12"/>
        <end position="32"/>
    </location>
</feature>
<evidence type="ECO:0000313" key="8">
    <source>
        <dbReference type="Proteomes" id="UP000001661"/>
    </source>
</evidence>
<dbReference type="GO" id="GO:0009306">
    <property type="term" value="P:protein secretion"/>
    <property type="evidence" value="ECO:0007669"/>
    <property type="project" value="InterPro"/>
</dbReference>
<proteinExistence type="predicted"/>
<dbReference type="HOGENOM" id="CLU_249898_0_0_9"/>
<reference evidence="7 8" key="1">
    <citation type="journal article" date="2010" name="Stand. Genomic Sci.">
        <title>Complete genome sequence of Acetohalobium arabaticum type strain (Z-7288).</title>
        <authorList>
            <person name="Sikorski J."/>
            <person name="Lapidus A."/>
            <person name="Chertkov O."/>
            <person name="Lucas S."/>
            <person name="Copeland A."/>
            <person name="Glavina Del Rio T."/>
            <person name="Nolan M."/>
            <person name="Tice H."/>
            <person name="Cheng J.F."/>
            <person name="Han C."/>
            <person name="Brambilla E."/>
            <person name="Pitluck S."/>
            <person name="Liolios K."/>
            <person name="Ivanova N."/>
            <person name="Mavromatis K."/>
            <person name="Mikhailova N."/>
            <person name="Pati A."/>
            <person name="Bruce D."/>
            <person name="Detter C."/>
            <person name="Tapia R."/>
            <person name="Goodwin L."/>
            <person name="Chen A."/>
            <person name="Palaniappan K."/>
            <person name="Land M."/>
            <person name="Hauser L."/>
            <person name="Chang Y.J."/>
            <person name="Jeffries C.D."/>
            <person name="Rohde M."/>
            <person name="Goker M."/>
            <person name="Spring S."/>
            <person name="Woyke T."/>
            <person name="Bristow J."/>
            <person name="Eisen J.A."/>
            <person name="Markowitz V."/>
            <person name="Hugenholtz P."/>
            <person name="Kyrpides N.C."/>
            <person name="Klenk H.P."/>
        </authorList>
    </citation>
    <scope>NUCLEOTIDE SEQUENCE [LARGE SCALE GENOMIC DNA]</scope>
    <source>
        <strain evidence="8">ATCC 49924 / DSM 5501 / Z-7288</strain>
    </source>
</reference>
<keyword evidence="8" id="KW-1185">Reference proteome</keyword>
<dbReference type="PANTHER" id="PTHR36985:SF1">
    <property type="entry name" value="TRANSLOCATION AND ASSEMBLY MODULE SUBUNIT TAMB"/>
    <property type="match status" value="1"/>
</dbReference>
<protein>
    <recommendedName>
        <fullName evidence="6">Translocation and assembly module TamB C-terminal domain-containing protein</fullName>
    </recommendedName>
</protein>
<feature type="domain" description="Translocation and assembly module TamB C-terminal" evidence="6">
    <location>
        <begin position="520"/>
        <end position="688"/>
    </location>
</feature>
<evidence type="ECO:0000313" key="7">
    <source>
        <dbReference type="EMBL" id="ADL13688.1"/>
    </source>
</evidence>
<dbReference type="GO" id="GO:0097347">
    <property type="term" value="C:TAM protein secretion complex"/>
    <property type="evidence" value="ECO:0007669"/>
    <property type="project" value="TreeGrafter"/>
</dbReference>
<evidence type="ECO:0000256" key="5">
    <source>
        <dbReference type="SAM" id="Phobius"/>
    </source>
</evidence>
<dbReference type="GO" id="GO:0005886">
    <property type="term" value="C:plasma membrane"/>
    <property type="evidence" value="ECO:0007669"/>
    <property type="project" value="InterPro"/>
</dbReference>
<evidence type="ECO:0000256" key="4">
    <source>
        <dbReference type="ARBA" id="ARBA00023136"/>
    </source>
</evidence>
<dbReference type="Proteomes" id="UP000001661">
    <property type="component" value="Chromosome"/>
</dbReference>
<accession>D9QTW7</accession>
<sequence length="1464" mass="162343">MMPVARKYRRIIPWVVILILGASLFMTMSLKWDGVLTSIKDRLVMELESRYGYNVNLDKIEISGVNELKLYNFSLELKEDGFLSVEQVELSYDLLDIVAGKTDSLGSIKEIKLVSPRLIYKQTSNDQADDGTDNLQDLFGSAPILNHYSGRIAIEDGMAVTNLIDGISKIRINQAGLNLTKDNLKGRLDLTLPETETENLVVNGSTDENQFKLTTELDNLDLNVLSEEWKEVLTQKGFQLTAGKASGNLEIKGGLGFESFSELDYKGEIRLKEGIIDSNDLTSKIQIIDSKFKLNNRVININSLVTDIGESRLQLSGLMHGWQKPTFYLEYKSSQLALSSIEEWLPSELKLTGMAKAKGRMRGSLDDPTIQTSLQLPVGSINGYQVIDLEFNLWYKNELLTFNDFKTEVAAGILTGRGTINWPKDEGVLYTASLEAEGIDLGQLSTISQADSTLTGQVNSNLVISGQNSLTDLSLFGSAQVTDGTLMQYEFDTLDSSFWFSNNQLLISDLNLKSDGSKWQAQGLIDDQRNLNLSITADDVKLSQLDGVHNYRDLAGTASLQGQVKGKLTDPEFSGEVQIKDASYAQRSVDEIIGVISYRQKRIGLNDVLINDQKRKYQLAGEIELAKEPKLDLELKTKAGKVASLYKLISDQPIYDIHGRFSGSLRIIGPINELRMAGRINLLKGQIHGIGLTSGSSSFSWENDTLKLESIQLFGVESQLIGSGRIEKNGGLALDLEAENIDLAKLELDNYDIIDSSTIQGSLDFTGEVRGDISRPVLAGEVKLNKLAVNRYNFQRVVGSVEYTGDKLDLRNLTAVQGATEYQAEGKLNLNKEKFSNLALELTNGQLNEVIELLPLKEVEHDIPHSFFGTMTINGEFEAPEVKGRLIAKDIDRNGYLLVDGSYDFGSGADLNVETQDFALAPFNQLVPALEAIGGDLNLTAELEGELEKLDIESTVEIIDGRVGTLKYDNLKGGLALTKGKLVKLTEPLKLRVNDDNLFRITGYLPLKNREASLYLNINLDNGNLNLLPLLVEGVKTAEGTGNFDLTVSGSRAEPDFAGEVEIDSGRLDIAGLAESISNLEGRAEIKDQRLKLKYLTGRQGQGQFKAQGSMGVTGWQPGQIDLDFSGERIVIDHGSWQGENDLDITVKGDITEPLISGSILVYDTKISLPFEWPTGKKDSDSAIKPNFDLNLEPGDNVRVQNDNIDILVESGSLQLVTIEDSIQLEGSVSSKIGSFNYYNTDFELESGSAIFDRYEGHIPYLNLTATTEVDNIQQSIEDKKQEEEDGEAIQNGSQEDAVNQVDAKEVLVTLKLSGLADQMEINLESNPSLSRQEIITLLAQQGGLQGFLTKDYDKMIRAEFFRMLESRIDVKILSNIEETVEDKWNLDRFRIYTGFNSGLKIKMGKSITDDLMLKYNQDFDEDKEHSLGFEYQIMDSMKDIILNGSLNNDEEYKLELETNFSFN</sequence>
<evidence type="ECO:0000256" key="1">
    <source>
        <dbReference type="ARBA" id="ARBA00004167"/>
    </source>
</evidence>
<gene>
    <name evidence="7" type="ordered locus">Acear_2202</name>
</gene>
<keyword evidence="4 5" id="KW-0472">Membrane</keyword>
<keyword evidence="3 5" id="KW-1133">Transmembrane helix</keyword>
<evidence type="ECO:0000256" key="3">
    <source>
        <dbReference type="ARBA" id="ARBA00022989"/>
    </source>
</evidence>
<dbReference type="KEGG" id="aar:Acear_2202"/>